<dbReference type="EMBL" id="JANYMP010000011">
    <property type="protein sequence ID" value="MCS7479683.1"/>
    <property type="molecule type" value="Genomic_DNA"/>
</dbReference>
<comment type="caution">
    <text evidence="2">The sequence shown here is derived from an EMBL/GenBank/DDBJ whole genome shotgun (WGS) entry which is preliminary data.</text>
</comment>
<accession>A0A9X3A321</accession>
<keyword evidence="1" id="KW-1133">Transmembrane helix</keyword>
<keyword evidence="1" id="KW-0472">Membrane</keyword>
<keyword evidence="3" id="KW-1185">Reference proteome</keyword>
<dbReference type="AlphaFoldDB" id="A0A9X3A321"/>
<gene>
    <name evidence="2" type="ORF">NZH93_22715</name>
</gene>
<keyword evidence="1" id="KW-0812">Transmembrane</keyword>
<evidence type="ECO:0000256" key="1">
    <source>
        <dbReference type="SAM" id="Phobius"/>
    </source>
</evidence>
<organism evidence="2 3">
    <name type="scientific">Umezawaea endophytica</name>
    <dbReference type="NCBI Taxonomy" id="1654476"/>
    <lineage>
        <taxon>Bacteria</taxon>
        <taxon>Bacillati</taxon>
        <taxon>Actinomycetota</taxon>
        <taxon>Actinomycetes</taxon>
        <taxon>Pseudonocardiales</taxon>
        <taxon>Pseudonocardiaceae</taxon>
        <taxon>Umezawaea</taxon>
    </lineage>
</organism>
<sequence length="143" mass="14984">MAVRRSPVTWGLVLLVVALVGLGTAVAVWWPLSGAGERIRVTATVVKPASCGKKELDQVEVTVDGKVRTVPLDGCGHRERESVDVLLPADTSGDFTVQTAGAVSDAAPLSQRLETLMLCLSGLAGGFYVYLISKPVPRLISAG</sequence>
<protein>
    <submittedName>
        <fullName evidence="2">Uncharacterized protein</fullName>
    </submittedName>
</protein>
<evidence type="ECO:0000313" key="2">
    <source>
        <dbReference type="EMBL" id="MCS7479683.1"/>
    </source>
</evidence>
<dbReference type="Proteomes" id="UP001141259">
    <property type="component" value="Unassembled WGS sequence"/>
</dbReference>
<reference evidence="2" key="1">
    <citation type="submission" date="2022-08" db="EMBL/GenBank/DDBJ databases">
        <authorList>
            <person name="Tistechok S."/>
            <person name="Samborskyy M."/>
            <person name="Roman I."/>
        </authorList>
    </citation>
    <scope>NUCLEOTIDE SEQUENCE</scope>
    <source>
        <strain evidence="2">DSM 103496</strain>
    </source>
</reference>
<name>A0A9X3A321_9PSEU</name>
<dbReference type="RefSeq" id="WP_259625189.1">
    <property type="nucleotide sequence ID" value="NZ_JANYMP010000011.1"/>
</dbReference>
<evidence type="ECO:0000313" key="3">
    <source>
        <dbReference type="Proteomes" id="UP001141259"/>
    </source>
</evidence>
<feature type="transmembrane region" description="Helical" evidence="1">
    <location>
        <begin position="115"/>
        <end position="133"/>
    </location>
</feature>
<feature type="transmembrane region" description="Helical" evidence="1">
    <location>
        <begin position="12"/>
        <end position="32"/>
    </location>
</feature>
<proteinExistence type="predicted"/>